<dbReference type="GO" id="GO:0050661">
    <property type="term" value="F:NADP binding"/>
    <property type="evidence" value="ECO:0007669"/>
    <property type="project" value="InterPro"/>
</dbReference>
<evidence type="ECO:0000256" key="3">
    <source>
        <dbReference type="PIRSR" id="PIRSR000103-1"/>
    </source>
</evidence>
<dbReference type="InterPro" id="IPR015815">
    <property type="entry name" value="HIBADH-related"/>
</dbReference>
<dbReference type="InterPro" id="IPR029154">
    <property type="entry name" value="HIBADH-like_NADP-bd"/>
</dbReference>
<protein>
    <submittedName>
        <fullName evidence="6">NAD(P)-dependent oxidoreductase</fullName>
    </submittedName>
</protein>
<keyword evidence="7" id="KW-1185">Reference proteome</keyword>
<dbReference type="Pfam" id="PF03446">
    <property type="entry name" value="NAD_binding_2"/>
    <property type="match status" value="1"/>
</dbReference>
<evidence type="ECO:0000313" key="7">
    <source>
        <dbReference type="Proteomes" id="UP000599109"/>
    </source>
</evidence>
<dbReference type="Proteomes" id="UP000599109">
    <property type="component" value="Unassembled WGS sequence"/>
</dbReference>
<dbReference type="GO" id="GO:0016491">
    <property type="term" value="F:oxidoreductase activity"/>
    <property type="evidence" value="ECO:0007669"/>
    <property type="project" value="UniProtKB-KW"/>
</dbReference>
<evidence type="ECO:0000259" key="4">
    <source>
        <dbReference type="Pfam" id="PF03446"/>
    </source>
</evidence>
<evidence type="ECO:0000256" key="1">
    <source>
        <dbReference type="ARBA" id="ARBA00023002"/>
    </source>
</evidence>
<dbReference type="InterPro" id="IPR013328">
    <property type="entry name" value="6PGD_dom2"/>
</dbReference>
<feature type="domain" description="3-hydroxyisobutyrate dehydrogenase-like NAD-binding" evidence="5">
    <location>
        <begin position="167"/>
        <end position="284"/>
    </location>
</feature>
<organism evidence="6 7">
    <name type="scientific">Ramlibacter monticola</name>
    <dbReference type="NCBI Taxonomy" id="1926872"/>
    <lineage>
        <taxon>Bacteria</taxon>
        <taxon>Pseudomonadati</taxon>
        <taxon>Pseudomonadota</taxon>
        <taxon>Betaproteobacteria</taxon>
        <taxon>Burkholderiales</taxon>
        <taxon>Comamonadaceae</taxon>
        <taxon>Ramlibacter</taxon>
    </lineage>
</organism>
<accession>A0A936Z0T8</accession>
<dbReference type="EMBL" id="JAEQNE010000003">
    <property type="protein sequence ID" value="MBL0392548.1"/>
    <property type="molecule type" value="Genomic_DNA"/>
</dbReference>
<dbReference type="PIRSF" id="PIRSF000103">
    <property type="entry name" value="HIBADH"/>
    <property type="match status" value="1"/>
</dbReference>
<dbReference type="PANTHER" id="PTHR43060:SF15">
    <property type="entry name" value="3-HYDROXYISOBUTYRATE DEHYDROGENASE-LIKE 1, MITOCHONDRIAL-RELATED"/>
    <property type="match status" value="1"/>
</dbReference>
<reference evidence="6 7" key="1">
    <citation type="journal article" date="2017" name="Int. J. Syst. Evol. Microbiol.">
        <title>Ramlibacter monticola sp. nov., isolated from forest soil.</title>
        <authorList>
            <person name="Chaudhary D.K."/>
            <person name="Kim J."/>
        </authorList>
    </citation>
    <scope>NUCLEOTIDE SEQUENCE [LARGE SCALE GENOMIC DNA]</scope>
    <source>
        <strain evidence="6 7">KACC 19175</strain>
    </source>
</reference>
<evidence type="ECO:0000313" key="6">
    <source>
        <dbReference type="EMBL" id="MBL0392548.1"/>
    </source>
</evidence>
<dbReference type="InterPro" id="IPR036291">
    <property type="entry name" value="NAD(P)-bd_dom_sf"/>
</dbReference>
<dbReference type="InterPro" id="IPR006115">
    <property type="entry name" value="6PGDH_NADP-bd"/>
</dbReference>
<name>A0A936Z0T8_9BURK</name>
<dbReference type="Gene3D" id="1.10.1040.10">
    <property type="entry name" value="N-(1-d-carboxylethyl)-l-norvaline Dehydrogenase, domain 2"/>
    <property type="match status" value="1"/>
</dbReference>
<gene>
    <name evidence="6" type="ORF">JJ685_15515</name>
</gene>
<dbReference type="PANTHER" id="PTHR43060">
    <property type="entry name" value="3-HYDROXYISOBUTYRATE DEHYDROGENASE-LIKE 1, MITOCHONDRIAL-RELATED"/>
    <property type="match status" value="1"/>
</dbReference>
<dbReference type="RefSeq" id="WP_201675167.1">
    <property type="nucleotide sequence ID" value="NZ_JAEQNE010000003.1"/>
</dbReference>
<dbReference type="SUPFAM" id="SSF48179">
    <property type="entry name" value="6-phosphogluconate dehydrogenase C-terminal domain-like"/>
    <property type="match status" value="1"/>
</dbReference>
<proteinExistence type="predicted"/>
<comment type="caution">
    <text evidence="6">The sequence shown here is derived from an EMBL/GenBank/DDBJ whole genome shotgun (WGS) entry which is preliminary data.</text>
</comment>
<keyword evidence="1" id="KW-0560">Oxidoreductase</keyword>
<evidence type="ECO:0000259" key="5">
    <source>
        <dbReference type="Pfam" id="PF14833"/>
    </source>
</evidence>
<feature type="active site" evidence="3">
    <location>
        <position position="173"/>
    </location>
</feature>
<dbReference type="GO" id="GO:0051287">
    <property type="term" value="F:NAD binding"/>
    <property type="evidence" value="ECO:0007669"/>
    <property type="project" value="InterPro"/>
</dbReference>
<dbReference type="InterPro" id="IPR008927">
    <property type="entry name" value="6-PGluconate_DH-like_C_sf"/>
</dbReference>
<sequence length="294" mass="30493">MEREAIGVVGLGLVGQALSARLRAGGRRTIGYDLREEAAEALRAQGGETVSSLARLGEQVETVLLAVFDTRGVLEVVEGGAGLLSGGHRVRRIVDCSTGAPAELEALARRLRARGVEFIESPLSGSSQQIAAGEAVALVGAEQDAWHAAQPLLSSLAAQCIHVGGPGMGAKAKLATNLVLGLNRAVFAEGLAFAESLGIAPDRFLALVLATPARSDAAQVKGPLMVAGDFEPRSRIRQHQKDVGLMLESAAASGLDLPFSRLHAALLAEAVEQGRGELDNAAIVLQLRGRSRPG</sequence>
<feature type="domain" description="6-phosphogluconate dehydrogenase NADP-binding" evidence="4">
    <location>
        <begin position="6"/>
        <end position="164"/>
    </location>
</feature>
<dbReference type="SUPFAM" id="SSF51735">
    <property type="entry name" value="NAD(P)-binding Rossmann-fold domains"/>
    <property type="match status" value="1"/>
</dbReference>
<dbReference type="Gene3D" id="3.40.50.720">
    <property type="entry name" value="NAD(P)-binding Rossmann-like Domain"/>
    <property type="match status" value="1"/>
</dbReference>
<evidence type="ECO:0000256" key="2">
    <source>
        <dbReference type="ARBA" id="ARBA00023027"/>
    </source>
</evidence>
<keyword evidence="2" id="KW-0520">NAD</keyword>
<dbReference type="AlphaFoldDB" id="A0A936Z0T8"/>
<dbReference type="Pfam" id="PF14833">
    <property type="entry name" value="NAD_binding_11"/>
    <property type="match status" value="1"/>
</dbReference>